<dbReference type="EMBL" id="QNRR01000009">
    <property type="protein sequence ID" value="RBP39711.1"/>
    <property type="molecule type" value="Genomic_DNA"/>
</dbReference>
<gene>
    <name evidence="2" type="ORF">DES53_109138</name>
</gene>
<dbReference type="Proteomes" id="UP000253426">
    <property type="component" value="Unassembled WGS sequence"/>
</dbReference>
<comment type="caution">
    <text evidence="2">The sequence shown here is derived from an EMBL/GenBank/DDBJ whole genome shotgun (WGS) entry which is preliminary data.</text>
</comment>
<reference evidence="2 3" key="1">
    <citation type="submission" date="2018-06" db="EMBL/GenBank/DDBJ databases">
        <title>Genomic Encyclopedia of Type Strains, Phase IV (KMG-IV): sequencing the most valuable type-strain genomes for metagenomic binning, comparative biology and taxonomic classification.</title>
        <authorList>
            <person name="Goeker M."/>
        </authorList>
    </citation>
    <scope>NUCLEOTIDE SEQUENCE [LARGE SCALE GENOMIC DNA]</scope>
    <source>
        <strain evidence="2 3">DSM 25532</strain>
    </source>
</reference>
<keyword evidence="3" id="KW-1185">Reference proteome</keyword>
<evidence type="ECO:0000313" key="2">
    <source>
        <dbReference type="EMBL" id="RBP39711.1"/>
    </source>
</evidence>
<feature type="region of interest" description="Disordered" evidence="1">
    <location>
        <begin position="39"/>
        <end position="68"/>
    </location>
</feature>
<organism evidence="2 3">
    <name type="scientific">Roseimicrobium gellanilyticum</name>
    <dbReference type="NCBI Taxonomy" id="748857"/>
    <lineage>
        <taxon>Bacteria</taxon>
        <taxon>Pseudomonadati</taxon>
        <taxon>Verrucomicrobiota</taxon>
        <taxon>Verrucomicrobiia</taxon>
        <taxon>Verrucomicrobiales</taxon>
        <taxon>Verrucomicrobiaceae</taxon>
        <taxon>Roseimicrobium</taxon>
    </lineage>
</organism>
<feature type="region of interest" description="Disordered" evidence="1">
    <location>
        <begin position="205"/>
        <end position="230"/>
    </location>
</feature>
<accession>A0A366HBI1</accession>
<proteinExistence type="predicted"/>
<sequence length="230" mass="25200">MRSNRIANQAALPETGNGMCVLVAIVLVAAPACLMAQEAAPKKGSVPKQTETAAEEAKPAMPDHGKSPLNEHIEAQKKWFEEHVGHGIPKGFVEMMDALKSESKKPAKDSRYIGTWCDEDSNQPRLVLSPDGTFTYDYGHSKGKGIWLEHERGPIWMGFAHVMKDDKGAEQTVYSDYLCYLSPGDTLIHNHIDYNVYYKRQKPAEVKATTGSAQGSGARGPVRSGSDVNK</sequence>
<feature type="compositionally biased region" description="Basic and acidic residues" evidence="1">
    <location>
        <begin position="55"/>
        <end position="68"/>
    </location>
</feature>
<name>A0A366HBI1_9BACT</name>
<evidence type="ECO:0000256" key="1">
    <source>
        <dbReference type="SAM" id="MobiDB-lite"/>
    </source>
</evidence>
<protein>
    <submittedName>
        <fullName evidence="2">Uncharacterized protein</fullName>
    </submittedName>
</protein>
<dbReference type="AlphaFoldDB" id="A0A366HBI1"/>
<evidence type="ECO:0000313" key="3">
    <source>
        <dbReference type="Proteomes" id="UP000253426"/>
    </source>
</evidence>